<protein>
    <submittedName>
        <fullName evidence="2">Putative dehydrogenase</fullName>
    </submittedName>
</protein>
<dbReference type="Pfam" id="PF01408">
    <property type="entry name" value="GFO_IDH_MocA"/>
    <property type="match status" value="1"/>
</dbReference>
<dbReference type="Gene3D" id="3.40.50.720">
    <property type="entry name" value="NAD(P)-binding Rossmann-like Domain"/>
    <property type="match status" value="1"/>
</dbReference>
<dbReference type="InterPro" id="IPR000683">
    <property type="entry name" value="Gfo/Idh/MocA-like_OxRdtase_N"/>
</dbReference>
<proteinExistence type="predicted"/>
<evidence type="ECO:0000313" key="2">
    <source>
        <dbReference type="EMBL" id="TQL85554.1"/>
    </source>
</evidence>
<dbReference type="RefSeq" id="WP_229673387.1">
    <property type="nucleotide sequence ID" value="NZ_VFOX01000001.1"/>
</dbReference>
<accession>A0A543BL66</accession>
<dbReference type="SUPFAM" id="SSF51735">
    <property type="entry name" value="NAD(P)-binding Rossmann-fold domains"/>
    <property type="match status" value="1"/>
</dbReference>
<evidence type="ECO:0000313" key="3">
    <source>
        <dbReference type="Proteomes" id="UP000317209"/>
    </source>
</evidence>
<evidence type="ECO:0000259" key="1">
    <source>
        <dbReference type="Pfam" id="PF01408"/>
    </source>
</evidence>
<reference evidence="2 3" key="1">
    <citation type="submission" date="2019-06" db="EMBL/GenBank/DDBJ databases">
        <title>Sequencing the genomes of 1000 actinobacteria strains.</title>
        <authorList>
            <person name="Klenk H.-P."/>
        </authorList>
    </citation>
    <scope>NUCLEOTIDE SEQUENCE [LARGE SCALE GENOMIC DNA]</scope>
    <source>
        <strain evidence="2 3">DSM 20169</strain>
    </source>
</reference>
<name>A0A543BL66_9MICO</name>
<dbReference type="Proteomes" id="UP000317209">
    <property type="component" value="Unassembled WGS sequence"/>
</dbReference>
<dbReference type="InterPro" id="IPR036291">
    <property type="entry name" value="NAD(P)-bd_dom_sf"/>
</dbReference>
<comment type="caution">
    <text evidence="2">The sequence shown here is derived from an EMBL/GenBank/DDBJ whole genome shotgun (WGS) entry which is preliminary data.</text>
</comment>
<gene>
    <name evidence="2" type="ORF">FB560_1176</name>
</gene>
<dbReference type="PANTHER" id="PTHR43377">
    <property type="entry name" value="BILIVERDIN REDUCTASE A"/>
    <property type="match status" value="1"/>
</dbReference>
<dbReference type="AlphaFoldDB" id="A0A543BL66"/>
<dbReference type="GO" id="GO:0000166">
    <property type="term" value="F:nucleotide binding"/>
    <property type="evidence" value="ECO:0007669"/>
    <property type="project" value="InterPro"/>
</dbReference>
<sequence length="349" mass="37252">MSDPIWLGIVGAGPATQAIHIPTLARLGDRFAVAVVMDIDAAVAKSVAARAGARATTDFDDLIQDPAVEVVAICTPPSLHAEQVIAAMEAGKRAVFCEKPLATTLEEANRIVEVAERTGVPLVVGAMHAFDPGWLAVQTEVEELAQTAHTVRSSIVLPFNDRFEDLATEILSRPAPPAFGEMDAEARAGLLSMAVLGLAVHDLPLVRRFVPSPEKIDVTSAKLLSPFGYAISGQDSGRTIDIFGLINAQWDAHWTLEVISDDIVLHVDFTPSFVHAGSATATVIRADGTRAVHGPFGHNGYESEWRVIGEILDGDASHAPALQSLVDDLTFVVTIADRSFALFRKDARS</sequence>
<keyword evidence="3" id="KW-1185">Reference proteome</keyword>
<dbReference type="EMBL" id="VFOX01000001">
    <property type="protein sequence ID" value="TQL85554.1"/>
    <property type="molecule type" value="Genomic_DNA"/>
</dbReference>
<dbReference type="InterPro" id="IPR051450">
    <property type="entry name" value="Gfo/Idh/MocA_Oxidoreductases"/>
</dbReference>
<dbReference type="PANTHER" id="PTHR43377:SF1">
    <property type="entry name" value="BILIVERDIN REDUCTASE A"/>
    <property type="match status" value="1"/>
</dbReference>
<organism evidence="2 3">
    <name type="scientific">Microbacterium saperdae</name>
    <dbReference type="NCBI Taxonomy" id="69368"/>
    <lineage>
        <taxon>Bacteria</taxon>
        <taxon>Bacillati</taxon>
        <taxon>Actinomycetota</taxon>
        <taxon>Actinomycetes</taxon>
        <taxon>Micrococcales</taxon>
        <taxon>Microbacteriaceae</taxon>
        <taxon>Microbacterium</taxon>
    </lineage>
</organism>
<feature type="domain" description="Gfo/Idh/MocA-like oxidoreductase N-terminal" evidence="1">
    <location>
        <begin position="8"/>
        <end position="125"/>
    </location>
</feature>